<organism evidence="3">
    <name type="scientific">Perkinsus marinus (strain ATCC 50983 / TXsc)</name>
    <dbReference type="NCBI Taxonomy" id="423536"/>
    <lineage>
        <taxon>Eukaryota</taxon>
        <taxon>Sar</taxon>
        <taxon>Alveolata</taxon>
        <taxon>Perkinsozoa</taxon>
        <taxon>Perkinsea</taxon>
        <taxon>Perkinsida</taxon>
        <taxon>Perkinsidae</taxon>
        <taxon>Perkinsus</taxon>
    </lineage>
</organism>
<evidence type="ECO:0000313" key="3">
    <source>
        <dbReference type="Proteomes" id="UP000007800"/>
    </source>
</evidence>
<evidence type="ECO:0000256" key="1">
    <source>
        <dbReference type="SAM" id="Phobius"/>
    </source>
</evidence>
<dbReference type="EMBL" id="GG672861">
    <property type="protein sequence ID" value="EER16631.1"/>
    <property type="molecule type" value="Genomic_DNA"/>
</dbReference>
<dbReference type="GeneID" id="9063730"/>
<name>C5KFS9_PERM5</name>
<dbReference type="RefSeq" id="XP_002784835.1">
    <property type="nucleotide sequence ID" value="XM_002784789.1"/>
</dbReference>
<keyword evidence="1" id="KW-0812">Transmembrane</keyword>
<accession>C5KFS9</accession>
<keyword evidence="3" id="KW-1185">Reference proteome</keyword>
<dbReference type="AlphaFoldDB" id="C5KFS9"/>
<sequence>MTNIFGSLTADNAFGGDNSSGGNNNSLNFKLNERGASYEGNIITRILGCLAALAVLVVSILGHFSFAEEGKSPYI</sequence>
<evidence type="ECO:0000313" key="2">
    <source>
        <dbReference type="EMBL" id="EER16631.1"/>
    </source>
</evidence>
<protein>
    <submittedName>
        <fullName evidence="2">Uncharacterized protein</fullName>
    </submittedName>
</protein>
<gene>
    <name evidence="2" type="ORF">Pmar_PMAR019310</name>
</gene>
<keyword evidence="1" id="KW-0472">Membrane</keyword>
<proteinExistence type="predicted"/>
<keyword evidence="1" id="KW-1133">Transmembrane helix</keyword>
<feature type="transmembrane region" description="Helical" evidence="1">
    <location>
        <begin position="42"/>
        <end position="66"/>
    </location>
</feature>
<reference evidence="2 3" key="1">
    <citation type="submission" date="2008-07" db="EMBL/GenBank/DDBJ databases">
        <authorList>
            <person name="El-Sayed N."/>
            <person name="Caler E."/>
            <person name="Inman J."/>
            <person name="Amedeo P."/>
            <person name="Hass B."/>
            <person name="Wortman J."/>
        </authorList>
    </citation>
    <scope>NUCLEOTIDE SEQUENCE [LARGE SCALE GENOMIC DNA]</scope>
    <source>
        <strain evidence="3">ATCC 50983 / TXsc</strain>
    </source>
</reference>
<dbReference type="Proteomes" id="UP000007800">
    <property type="component" value="Unassembled WGS sequence"/>
</dbReference>
<dbReference type="InParanoid" id="C5KFS9"/>